<organism evidence="1 2">
    <name type="scientific">Apiosordaria backusii</name>
    <dbReference type="NCBI Taxonomy" id="314023"/>
    <lineage>
        <taxon>Eukaryota</taxon>
        <taxon>Fungi</taxon>
        <taxon>Dikarya</taxon>
        <taxon>Ascomycota</taxon>
        <taxon>Pezizomycotina</taxon>
        <taxon>Sordariomycetes</taxon>
        <taxon>Sordariomycetidae</taxon>
        <taxon>Sordariales</taxon>
        <taxon>Lasiosphaeriaceae</taxon>
        <taxon>Apiosordaria</taxon>
    </lineage>
</organism>
<proteinExistence type="predicted"/>
<sequence>MDDQARDAKKRGVDDCRYAGVKVDIVDKTGKKVGKGEIRVDYDPTKGPHINVVKGSERFAFIASSIPGTDREQQIIQQKTALTRDVANNMNDKKVIDLKKATAKFLNKDFWDLRKVSQTGQPL</sequence>
<evidence type="ECO:0000313" key="2">
    <source>
        <dbReference type="Proteomes" id="UP001172159"/>
    </source>
</evidence>
<dbReference type="AlphaFoldDB" id="A0AA40DWJ5"/>
<comment type="caution">
    <text evidence="1">The sequence shown here is derived from an EMBL/GenBank/DDBJ whole genome shotgun (WGS) entry which is preliminary data.</text>
</comment>
<name>A0AA40DWJ5_9PEZI</name>
<reference evidence="1" key="1">
    <citation type="submission" date="2023-06" db="EMBL/GenBank/DDBJ databases">
        <title>Genome-scale phylogeny and comparative genomics of the fungal order Sordariales.</title>
        <authorList>
            <consortium name="Lawrence Berkeley National Laboratory"/>
            <person name="Hensen N."/>
            <person name="Bonometti L."/>
            <person name="Westerberg I."/>
            <person name="Brannstrom I.O."/>
            <person name="Guillou S."/>
            <person name="Cros-Aarteil S."/>
            <person name="Calhoun S."/>
            <person name="Haridas S."/>
            <person name="Kuo A."/>
            <person name="Mondo S."/>
            <person name="Pangilinan J."/>
            <person name="Riley R."/>
            <person name="Labutti K."/>
            <person name="Andreopoulos B."/>
            <person name="Lipzen A."/>
            <person name="Chen C."/>
            <person name="Yanf M."/>
            <person name="Daum C."/>
            <person name="Ng V."/>
            <person name="Clum A."/>
            <person name="Steindorff A."/>
            <person name="Ohm R."/>
            <person name="Martin F."/>
            <person name="Silar P."/>
            <person name="Natvig D."/>
            <person name="Lalanne C."/>
            <person name="Gautier V."/>
            <person name="Ament-Velasquez S.L."/>
            <person name="Kruys A."/>
            <person name="Hutchinson M.I."/>
            <person name="Powell A.J."/>
            <person name="Barry K."/>
            <person name="Miller A.N."/>
            <person name="Grigoriev I.V."/>
            <person name="Debuchy R."/>
            <person name="Gladieux P."/>
            <person name="Thoren M.H."/>
            <person name="Johannesson H."/>
        </authorList>
    </citation>
    <scope>NUCLEOTIDE SEQUENCE</scope>
    <source>
        <strain evidence="1">CBS 540.89</strain>
    </source>
</reference>
<evidence type="ECO:0000313" key="1">
    <source>
        <dbReference type="EMBL" id="KAK0718999.1"/>
    </source>
</evidence>
<keyword evidence="2" id="KW-1185">Reference proteome</keyword>
<dbReference type="Proteomes" id="UP001172159">
    <property type="component" value="Unassembled WGS sequence"/>
</dbReference>
<dbReference type="EMBL" id="JAUKTV010000013">
    <property type="protein sequence ID" value="KAK0718999.1"/>
    <property type="molecule type" value="Genomic_DNA"/>
</dbReference>
<protein>
    <submittedName>
        <fullName evidence="1">Uncharacterized protein</fullName>
    </submittedName>
</protein>
<gene>
    <name evidence="1" type="ORF">B0T21DRAFT_351767</name>
</gene>
<accession>A0AA40DWJ5</accession>